<evidence type="ECO:0000256" key="9">
    <source>
        <dbReference type="RuleBase" id="RU363032"/>
    </source>
</evidence>
<keyword evidence="12" id="KW-1185">Reference proteome</keyword>
<feature type="transmembrane region" description="Helical" evidence="9">
    <location>
        <begin position="91"/>
        <end position="107"/>
    </location>
</feature>
<dbReference type="RefSeq" id="WP_379877793.1">
    <property type="nucleotide sequence ID" value="NZ_JBHUIP010000014.1"/>
</dbReference>
<evidence type="ECO:0000256" key="4">
    <source>
        <dbReference type="ARBA" id="ARBA00022475"/>
    </source>
</evidence>
<feature type="domain" description="ABC transmembrane type-1" evidence="10">
    <location>
        <begin position="15"/>
        <end position="210"/>
    </location>
</feature>
<organism evidence="11 12">
    <name type="scientific">Lacibacterium aquatile</name>
    <dbReference type="NCBI Taxonomy" id="1168082"/>
    <lineage>
        <taxon>Bacteria</taxon>
        <taxon>Pseudomonadati</taxon>
        <taxon>Pseudomonadota</taxon>
        <taxon>Alphaproteobacteria</taxon>
        <taxon>Rhodospirillales</taxon>
        <taxon>Rhodospirillaceae</taxon>
    </lineage>
</organism>
<dbReference type="Gene3D" id="1.10.3720.10">
    <property type="entry name" value="MetI-like"/>
    <property type="match status" value="1"/>
</dbReference>
<comment type="subcellular location">
    <subcellularLocation>
        <location evidence="1">Cell inner membrane</location>
        <topology evidence="1">Multi-pass membrane protein</topology>
    </subcellularLocation>
    <subcellularLocation>
        <location evidence="9">Cell membrane</location>
        <topology evidence="9">Multi-pass membrane protein</topology>
    </subcellularLocation>
</comment>
<keyword evidence="7 9" id="KW-1133">Transmembrane helix</keyword>
<keyword evidence="8 9" id="KW-0472">Membrane</keyword>
<keyword evidence="4" id="KW-1003">Cell membrane</keyword>
<dbReference type="InterPro" id="IPR010065">
    <property type="entry name" value="AA_ABC_transptr_permease_3TM"/>
</dbReference>
<dbReference type="EMBL" id="JBHUIP010000014">
    <property type="protein sequence ID" value="MFD2264683.1"/>
    <property type="molecule type" value="Genomic_DNA"/>
</dbReference>
<keyword evidence="6 9" id="KW-0812">Transmembrane</keyword>
<evidence type="ECO:0000256" key="2">
    <source>
        <dbReference type="ARBA" id="ARBA00010072"/>
    </source>
</evidence>
<protein>
    <submittedName>
        <fullName evidence="11">ABC transporter permease</fullName>
    </submittedName>
</protein>
<dbReference type="InterPro" id="IPR051613">
    <property type="entry name" value="ABC_transp_permease_HisMQ"/>
</dbReference>
<keyword evidence="3 9" id="KW-0813">Transport</keyword>
<dbReference type="InterPro" id="IPR000515">
    <property type="entry name" value="MetI-like"/>
</dbReference>
<accession>A0ABW5DU62</accession>
<evidence type="ECO:0000256" key="1">
    <source>
        <dbReference type="ARBA" id="ARBA00004429"/>
    </source>
</evidence>
<proteinExistence type="inferred from homology"/>
<evidence type="ECO:0000256" key="3">
    <source>
        <dbReference type="ARBA" id="ARBA00022448"/>
    </source>
</evidence>
<feature type="transmembrane region" description="Helical" evidence="9">
    <location>
        <begin position="50"/>
        <end position="71"/>
    </location>
</feature>
<gene>
    <name evidence="11" type="ORF">ACFSM5_17390</name>
</gene>
<comment type="similarity">
    <text evidence="2">Belongs to the binding-protein-dependent transport system permease family. HisMQ subfamily.</text>
</comment>
<feature type="transmembrane region" description="Helical" evidence="9">
    <location>
        <begin position="191"/>
        <end position="213"/>
    </location>
</feature>
<dbReference type="NCBIfam" id="TIGR01726">
    <property type="entry name" value="HEQRo_perm_3TM"/>
    <property type="match status" value="1"/>
</dbReference>
<name>A0ABW5DU62_9PROT</name>
<evidence type="ECO:0000256" key="6">
    <source>
        <dbReference type="ARBA" id="ARBA00022692"/>
    </source>
</evidence>
<dbReference type="PANTHER" id="PTHR30133">
    <property type="entry name" value="CATIONIC AMINO ACID TRANSPORTER, MEMBRANE COMPONENT"/>
    <property type="match status" value="1"/>
</dbReference>
<evidence type="ECO:0000256" key="5">
    <source>
        <dbReference type="ARBA" id="ARBA00022519"/>
    </source>
</evidence>
<dbReference type="Pfam" id="PF00528">
    <property type="entry name" value="BPD_transp_1"/>
    <property type="match status" value="1"/>
</dbReference>
<keyword evidence="5" id="KW-0997">Cell inner membrane</keyword>
<dbReference type="SUPFAM" id="SSF161098">
    <property type="entry name" value="MetI-like"/>
    <property type="match status" value="1"/>
</dbReference>
<feature type="transmembrane region" description="Helical" evidence="9">
    <location>
        <begin position="15"/>
        <end position="38"/>
    </location>
</feature>
<dbReference type="PROSITE" id="PS50928">
    <property type="entry name" value="ABC_TM1"/>
    <property type="match status" value="1"/>
</dbReference>
<evidence type="ECO:0000259" key="10">
    <source>
        <dbReference type="PROSITE" id="PS50928"/>
    </source>
</evidence>
<evidence type="ECO:0000313" key="12">
    <source>
        <dbReference type="Proteomes" id="UP001597295"/>
    </source>
</evidence>
<reference evidence="12" key="1">
    <citation type="journal article" date="2019" name="Int. J. Syst. Evol. Microbiol.">
        <title>The Global Catalogue of Microorganisms (GCM) 10K type strain sequencing project: providing services to taxonomists for standard genome sequencing and annotation.</title>
        <authorList>
            <consortium name="The Broad Institute Genomics Platform"/>
            <consortium name="The Broad Institute Genome Sequencing Center for Infectious Disease"/>
            <person name="Wu L."/>
            <person name="Ma J."/>
        </authorList>
    </citation>
    <scope>NUCLEOTIDE SEQUENCE [LARGE SCALE GENOMIC DNA]</scope>
    <source>
        <strain evidence="12">CGMCC 1.19062</strain>
    </source>
</reference>
<dbReference type="Proteomes" id="UP001597295">
    <property type="component" value="Unassembled WGS sequence"/>
</dbReference>
<evidence type="ECO:0000256" key="7">
    <source>
        <dbReference type="ARBA" id="ARBA00022989"/>
    </source>
</evidence>
<dbReference type="InterPro" id="IPR035906">
    <property type="entry name" value="MetI-like_sf"/>
</dbReference>
<evidence type="ECO:0000256" key="8">
    <source>
        <dbReference type="ARBA" id="ARBA00023136"/>
    </source>
</evidence>
<dbReference type="CDD" id="cd06261">
    <property type="entry name" value="TM_PBP2"/>
    <property type="match status" value="1"/>
</dbReference>
<evidence type="ECO:0000313" key="11">
    <source>
        <dbReference type="EMBL" id="MFD2264683.1"/>
    </source>
</evidence>
<comment type="caution">
    <text evidence="11">The sequence shown here is derived from an EMBL/GenBank/DDBJ whole genome shotgun (WGS) entry which is preliminary data.</text>
</comment>
<sequence length="224" mass="24364">MDNILKYTPLLLDGLWMTVRVGLSALALGIVFGLIGAAGKLTKSRFVPTVTHGVTNVFRGVPELVIIYIIYYDLPKLLSWLTGGSVNLNPYGAGTIALALVFGAYASETFRGAFLAVPAGQLEAARAFGMTRLQVFRRVHLPQMWRFALPGLSNLWVVLIKDSSLVSLIGLEELMRASVIAQRGTREPFTFYSLAGLIYIGLTVVSTGIGHLLEKRAQRGVRVA</sequence>